<evidence type="ECO:0000313" key="10">
    <source>
        <dbReference type="Proteomes" id="UP000314616"/>
    </source>
</evidence>
<evidence type="ECO:0000313" key="9">
    <source>
        <dbReference type="EMBL" id="QDC24039.1"/>
    </source>
</evidence>
<organism evidence="9 10">
    <name type="scientific">Georgenia yuyongxinii</name>
    <dbReference type="NCBI Taxonomy" id="2589797"/>
    <lineage>
        <taxon>Bacteria</taxon>
        <taxon>Bacillati</taxon>
        <taxon>Actinomycetota</taxon>
        <taxon>Actinomycetes</taxon>
        <taxon>Micrococcales</taxon>
        <taxon>Bogoriellaceae</taxon>
        <taxon>Georgenia</taxon>
    </lineage>
</organism>
<comment type="subcellular location">
    <subcellularLocation>
        <location evidence="1">Membrane</location>
        <topology evidence="1">Multi-pass membrane protein</topology>
    </subcellularLocation>
</comment>
<evidence type="ECO:0000256" key="7">
    <source>
        <dbReference type="SAM" id="Phobius"/>
    </source>
</evidence>
<gene>
    <name evidence="9" type="ORF">FE374_04815</name>
</gene>
<dbReference type="Proteomes" id="UP000314616">
    <property type="component" value="Chromosome"/>
</dbReference>
<dbReference type="OrthoDB" id="9807815at2"/>
<evidence type="ECO:0000256" key="1">
    <source>
        <dbReference type="ARBA" id="ARBA00004141"/>
    </source>
</evidence>
<dbReference type="PANTHER" id="PTHR38459">
    <property type="entry name" value="PROPHAGE BACTOPRENOL-LINKED GLUCOSE TRANSLOCASE HOMOLOG"/>
    <property type="match status" value="1"/>
</dbReference>
<dbReference type="KEGG" id="gyu:FE374_04815"/>
<dbReference type="AlphaFoldDB" id="A0A5B8C032"/>
<keyword evidence="3 7" id="KW-0812">Transmembrane</keyword>
<dbReference type="PANTHER" id="PTHR38459:SF1">
    <property type="entry name" value="PROPHAGE BACTOPRENOL-LINKED GLUCOSE TRANSLOCASE HOMOLOG"/>
    <property type="match status" value="1"/>
</dbReference>
<feature type="transmembrane region" description="Helical" evidence="7">
    <location>
        <begin position="169"/>
        <end position="192"/>
    </location>
</feature>
<keyword evidence="4 7" id="KW-1133">Transmembrane helix</keyword>
<evidence type="ECO:0000259" key="8">
    <source>
        <dbReference type="Pfam" id="PF04138"/>
    </source>
</evidence>
<feature type="domain" description="GtrA/DPMS transmembrane" evidence="8">
    <location>
        <begin position="102"/>
        <end position="227"/>
    </location>
</feature>
<evidence type="ECO:0000256" key="3">
    <source>
        <dbReference type="ARBA" id="ARBA00022692"/>
    </source>
</evidence>
<dbReference type="Pfam" id="PF04138">
    <property type="entry name" value="GtrA_DPMS_TM"/>
    <property type="match status" value="1"/>
</dbReference>
<protein>
    <recommendedName>
        <fullName evidence="8">GtrA/DPMS transmembrane domain-containing protein</fullName>
    </recommendedName>
</protein>
<comment type="similarity">
    <text evidence="2">Belongs to the GtrA family.</text>
</comment>
<sequence>MACCCIIRASWPPPTTATTGAPTVTEGNRGYASEVTSSRAVPGARPSGLDGPTAAPAVDEPTAAPAVDEPVASPAAGPTPPGLVRRLLRGQSFSAWLLEVIRFCAVGGTAFVVDVGLFNLLRFGPGELLGEKPLTAKVLSVAVSVLVAWLGNRYWTFAGNKRDSRGRELTLFVAVNLGGMVIAVGCLAVSHYVLGLTSPLADNIAANGVGLVLGTAFRYVCYRYVVFTGDGGAGPPRPAPPGAARRRDRAPAARR</sequence>
<dbReference type="GO" id="GO:0000271">
    <property type="term" value="P:polysaccharide biosynthetic process"/>
    <property type="evidence" value="ECO:0007669"/>
    <property type="project" value="InterPro"/>
</dbReference>
<proteinExistence type="inferred from homology"/>
<evidence type="ECO:0000256" key="4">
    <source>
        <dbReference type="ARBA" id="ARBA00022989"/>
    </source>
</evidence>
<feature type="transmembrane region" description="Helical" evidence="7">
    <location>
        <begin position="95"/>
        <end position="118"/>
    </location>
</feature>
<evidence type="ECO:0000256" key="6">
    <source>
        <dbReference type="SAM" id="MobiDB-lite"/>
    </source>
</evidence>
<dbReference type="InterPro" id="IPR007267">
    <property type="entry name" value="GtrA_DPMS_TM"/>
</dbReference>
<dbReference type="EMBL" id="CP040915">
    <property type="protein sequence ID" value="QDC24039.1"/>
    <property type="molecule type" value="Genomic_DNA"/>
</dbReference>
<feature type="compositionally biased region" description="Low complexity" evidence="6">
    <location>
        <begin position="16"/>
        <end position="25"/>
    </location>
</feature>
<feature type="transmembrane region" description="Helical" evidence="7">
    <location>
        <begin position="204"/>
        <end position="221"/>
    </location>
</feature>
<dbReference type="InterPro" id="IPR051401">
    <property type="entry name" value="GtrA_CellWall_Glycosyl"/>
</dbReference>
<evidence type="ECO:0000256" key="5">
    <source>
        <dbReference type="ARBA" id="ARBA00023136"/>
    </source>
</evidence>
<feature type="compositionally biased region" description="Basic residues" evidence="6">
    <location>
        <begin position="244"/>
        <end position="255"/>
    </location>
</feature>
<feature type="region of interest" description="Disordered" evidence="6">
    <location>
        <begin position="234"/>
        <end position="255"/>
    </location>
</feature>
<name>A0A5B8C032_9MICO</name>
<reference evidence="9 10" key="1">
    <citation type="submission" date="2019-05" db="EMBL/GenBank/DDBJ databases">
        <title>Georgenia *** sp. nov., and Georgenia *** sp. nov., isolated from the intestinal contents of plateau pika (Ochotona curzoniae) in the Qinghai-Tibet plateau of China.</title>
        <authorList>
            <person name="Tian Z."/>
        </authorList>
    </citation>
    <scope>NUCLEOTIDE SEQUENCE [LARGE SCALE GENOMIC DNA]</scope>
    <source>
        <strain evidence="9 10">Z443</strain>
    </source>
</reference>
<accession>A0A5B8C032</accession>
<keyword evidence="5 7" id="KW-0472">Membrane</keyword>
<feature type="region of interest" description="Disordered" evidence="6">
    <location>
        <begin position="15"/>
        <end position="78"/>
    </location>
</feature>
<evidence type="ECO:0000256" key="2">
    <source>
        <dbReference type="ARBA" id="ARBA00009399"/>
    </source>
</evidence>
<feature type="transmembrane region" description="Helical" evidence="7">
    <location>
        <begin position="138"/>
        <end position="157"/>
    </location>
</feature>
<dbReference type="GO" id="GO:0005886">
    <property type="term" value="C:plasma membrane"/>
    <property type="evidence" value="ECO:0007669"/>
    <property type="project" value="TreeGrafter"/>
</dbReference>